<dbReference type="PANTHER" id="PTHR48051">
    <property type="match status" value="1"/>
</dbReference>
<accession>A0A813LLI9</accession>
<gene>
    <name evidence="8" type="ORF">PGLA2088_LOCUS47235</name>
</gene>
<dbReference type="EMBL" id="CAJNNW010036441">
    <property type="protein sequence ID" value="CAE8734311.1"/>
    <property type="molecule type" value="Genomic_DNA"/>
</dbReference>
<dbReference type="PROSITE" id="PS51424">
    <property type="entry name" value="ROC"/>
    <property type="match status" value="1"/>
</dbReference>
<dbReference type="Gene3D" id="3.80.10.10">
    <property type="entry name" value="Ribonuclease Inhibitor"/>
    <property type="match status" value="1"/>
</dbReference>
<dbReference type="Gene3D" id="3.30.70.1390">
    <property type="entry name" value="ROC domain from the Parkinson's disease-associated leucine-rich repeat kinase 2"/>
    <property type="match status" value="1"/>
</dbReference>
<evidence type="ECO:0000256" key="5">
    <source>
        <dbReference type="PROSITE-ProRule" id="PRU00023"/>
    </source>
</evidence>
<keyword evidence="4" id="KW-0547">Nucleotide-binding</keyword>
<dbReference type="InterPro" id="IPR036770">
    <property type="entry name" value="Ankyrin_rpt-contain_sf"/>
</dbReference>
<dbReference type="Pfam" id="PF13855">
    <property type="entry name" value="LRR_8"/>
    <property type="match status" value="1"/>
</dbReference>
<dbReference type="InterPro" id="IPR001611">
    <property type="entry name" value="Leu-rich_rpt"/>
</dbReference>
<comment type="cofactor">
    <cofactor evidence="1">
        <name>Mg(2+)</name>
        <dbReference type="ChEBI" id="CHEBI:18420"/>
    </cofactor>
</comment>
<keyword evidence="5" id="KW-0040">ANK repeat</keyword>
<dbReference type="Proteomes" id="UP000626109">
    <property type="component" value="Unassembled WGS sequence"/>
</dbReference>
<evidence type="ECO:0000256" key="4">
    <source>
        <dbReference type="ARBA" id="ARBA00022741"/>
    </source>
</evidence>
<feature type="repeat" description="ANK" evidence="5">
    <location>
        <begin position="161"/>
        <end position="197"/>
    </location>
</feature>
<dbReference type="InterPro" id="IPR050216">
    <property type="entry name" value="LRR_domain-containing"/>
</dbReference>
<dbReference type="PANTHER" id="PTHR48051:SF1">
    <property type="entry name" value="RAS SUPPRESSOR PROTEIN 1"/>
    <property type="match status" value="1"/>
</dbReference>
<dbReference type="Pfam" id="PF13676">
    <property type="entry name" value="TIR_2"/>
    <property type="match status" value="1"/>
</dbReference>
<dbReference type="SMART" id="SM00369">
    <property type="entry name" value="LRR_TYP"/>
    <property type="match status" value="3"/>
</dbReference>
<organism evidence="8 9">
    <name type="scientific">Polarella glacialis</name>
    <name type="common">Dinoflagellate</name>
    <dbReference type="NCBI Taxonomy" id="89957"/>
    <lineage>
        <taxon>Eukaryota</taxon>
        <taxon>Sar</taxon>
        <taxon>Alveolata</taxon>
        <taxon>Dinophyceae</taxon>
        <taxon>Suessiales</taxon>
        <taxon>Suessiaceae</taxon>
        <taxon>Polarella</taxon>
    </lineage>
</organism>
<feature type="region of interest" description="Disordered" evidence="6">
    <location>
        <begin position="450"/>
        <end position="483"/>
    </location>
</feature>
<evidence type="ECO:0000256" key="3">
    <source>
        <dbReference type="ARBA" id="ARBA00022737"/>
    </source>
</evidence>
<dbReference type="InterPro" id="IPR000157">
    <property type="entry name" value="TIR_dom"/>
</dbReference>
<dbReference type="SUPFAM" id="SSF52058">
    <property type="entry name" value="L domain-like"/>
    <property type="match status" value="1"/>
</dbReference>
<proteinExistence type="predicted"/>
<evidence type="ECO:0000256" key="2">
    <source>
        <dbReference type="ARBA" id="ARBA00022614"/>
    </source>
</evidence>
<dbReference type="Gene3D" id="3.40.50.10140">
    <property type="entry name" value="Toll/interleukin-1 receptor homology (TIR) domain"/>
    <property type="match status" value="1"/>
</dbReference>
<dbReference type="InterPro" id="IPR002110">
    <property type="entry name" value="Ankyrin_rpt"/>
</dbReference>
<dbReference type="InterPro" id="IPR032675">
    <property type="entry name" value="LRR_dom_sf"/>
</dbReference>
<evidence type="ECO:0000256" key="6">
    <source>
        <dbReference type="SAM" id="MobiDB-lite"/>
    </source>
</evidence>
<dbReference type="InterPro" id="IPR035897">
    <property type="entry name" value="Toll_tir_struct_dom_sf"/>
</dbReference>
<keyword evidence="3" id="KW-0677">Repeat</keyword>
<dbReference type="SUPFAM" id="SSF52200">
    <property type="entry name" value="Toll/Interleukin receptor TIR domain"/>
    <property type="match status" value="1"/>
</dbReference>
<dbReference type="GO" id="GO:0000166">
    <property type="term" value="F:nucleotide binding"/>
    <property type="evidence" value="ECO:0007669"/>
    <property type="project" value="UniProtKB-KW"/>
</dbReference>
<evidence type="ECO:0000313" key="8">
    <source>
        <dbReference type="EMBL" id="CAE8734311.1"/>
    </source>
</evidence>
<dbReference type="Pfam" id="PF00023">
    <property type="entry name" value="Ank"/>
    <property type="match status" value="1"/>
</dbReference>
<dbReference type="SUPFAM" id="SSF52540">
    <property type="entry name" value="P-loop containing nucleoside triphosphate hydrolases"/>
    <property type="match status" value="1"/>
</dbReference>
<dbReference type="Pfam" id="PF08477">
    <property type="entry name" value="Roc"/>
    <property type="match status" value="1"/>
</dbReference>
<name>A0A813LLI9_POLGL</name>
<feature type="domain" description="Roc" evidence="7">
    <location>
        <begin position="538"/>
        <end position="730"/>
    </location>
</feature>
<dbReference type="InterPro" id="IPR003591">
    <property type="entry name" value="Leu-rich_rpt_typical-subtyp"/>
</dbReference>
<evidence type="ECO:0000259" key="7">
    <source>
        <dbReference type="PROSITE" id="PS51424"/>
    </source>
</evidence>
<dbReference type="Gene3D" id="1.25.40.20">
    <property type="entry name" value="Ankyrin repeat-containing domain"/>
    <property type="match status" value="1"/>
</dbReference>
<dbReference type="PROSITE" id="PS50088">
    <property type="entry name" value="ANK_REPEAT"/>
    <property type="match status" value="1"/>
</dbReference>
<dbReference type="GO" id="GO:0007165">
    <property type="term" value="P:signal transduction"/>
    <property type="evidence" value="ECO:0007669"/>
    <property type="project" value="InterPro"/>
</dbReference>
<dbReference type="SUPFAM" id="SSF48403">
    <property type="entry name" value="Ankyrin repeat"/>
    <property type="match status" value="1"/>
</dbReference>
<dbReference type="InterPro" id="IPR027417">
    <property type="entry name" value="P-loop_NTPase"/>
</dbReference>
<sequence>MQNTMQYIWKPSTVVAIQTRVQESRGGELRIKLGQADAEEKEMEGETADGWARKVRAQVARHAYQLEVTPDYARNSNFSKRQAFSVQVPGDELLLLSAPCAEQMWRWCKALWKRSPGQVAREQAEALGSALNKLCQQKNATKAGVQELLLLGAEVDWRDWRGGTALMRAARSIEGVARAQVVALLLSAGADVNAVDRCGATTLLSLCLPPHDPTRPALVEILLQKGAAVHAMDETMGNLMTCLIRGDTEKSGTTSEDRGLARRFIEMGLGRENNTKGEQKSAEVLSSQPAAFQLKQCAKPRRGTWMHKHASLTVNDGMTKVSTVILQMPWLVSLDLSENTILSLPSQLFDQLLNLEELDLSFNCLIALPHNVGKCQKMKTLRLVGNRLAELPAEIGKIEMLEELELGTFQSVFGNPILEPPPEVWQRRGQVQPFQSWGVVDQRQISRSGLGFPKREARDEPKQSTDPAKTESVDASAAADDMKRNAPSGHFDIKHSDVNSIHHPAITVFEEDHTLCGESSSSHVQRVRRHLLATLLGGSVENWTLTLPVMGLSEAGKTSLINSMVEGVSRLMRVGDRTVGVEQRQWGMPVQVQGADKTIDLRIFDFAGQAEYLFTHHMFLTANGLCVVAFDLHKYRPHHLQRMVVSFLEALQSRVPGAVVLLVGTHADMVSEELQSERCQQVLQVLQRRQGRERRQLHAKMQRVAEAKQALVEKEMRRIRIERGELDPDDPASRHDFAEQIEYLHLMKQVMAPTHQGGVIAGELGAMDVEYEQLRCQVARLVKLPEKAHAVSSLTMQGVAALIEDIKLTAINREKFPRMGQSIPRIYTQVRDCVREWKVEMPFCEKRQLVSRVLEELENGETWLEGAQGHETLPEGRQIFEAGAGAGAATLQQGGSNERARIVEDALSFYHELGELASYSDHDGLADIVFLSLPWVVDVLKHLVRHDHSDSLVYGETVMDCGFDREDPDQQIPEPVLAMTSIQFQRAKKDFLNHGCLSLLLLRYFWRSIFPLGMIHSIFRKLVSILCYFDVAIPSHHDNYSFSTCASIKAATDTELLSSSSAATSTDTPPIALRLLVPAFFPSHLPLSSWPLLCDSPTASEANPLAGKAQGNAVQVWRWLALSDAVPTGLMPSLQARLHAHSHFQPEGEQRSHFIFAKEGVVVISKSYRLLVRLSHGSQTGEGEGVQVIGRTVVPAGEAGDAEPWAAVAEVVACVQGLLRQWQGIASTLFVQWETQGGGMASWRMADLQQAREKGDQVVMCRAQALAGTASDGVEEQLGLERLLGLPSVAAQAPAAVPTTVLNCPLEVRTGISKAECDTCGHLTQLMRKHGIRWAMLSYAQGCSASNSCDMGTADSASQHQSGKNEILAEGIANTSKACVPDLVSRVYRELLRRGFPVWLDVVGGIYGSRSDAICDGVEGAAVVVPFVAEAYFRTGHCMKEIAYAHALNKPVVPVLVEPGFRIRGDSQSSTAPTLNLKASSVTITPEVSDDELKLRVDDLEKELLEQGVEALSLSLLSQFDSGIGSCRRAWRHGGQLR</sequence>
<comment type="caution">
    <text evidence="8">The sequence shown here is derived from an EMBL/GenBank/DDBJ whole genome shotgun (WGS) entry which is preliminary data.</text>
</comment>
<evidence type="ECO:0000256" key="1">
    <source>
        <dbReference type="ARBA" id="ARBA00001946"/>
    </source>
</evidence>
<keyword evidence="2" id="KW-0433">Leucine-rich repeat</keyword>
<protein>
    <recommendedName>
        <fullName evidence="7">Roc domain-containing protein</fullName>
    </recommendedName>
</protein>
<reference evidence="8" key="1">
    <citation type="submission" date="2021-02" db="EMBL/GenBank/DDBJ databases">
        <authorList>
            <person name="Dougan E. K."/>
            <person name="Rhodes N."/>
            <person name="Thang M."/>
            <person name="Chan C."/>
        </authorList>
    </citation>
    <scope>NUCLEOTIDE SEQUENCE</scope>
</reference>
<dbReference type="InterPro" id="IPR020859">
    <property type="entry name" value="ROC"/>
</dbReference>
<dbReference type="GO" id="GO:0005737">
    <property type="term" value="C:cytoplasm"/>
    <property type="evidence" value="ECO:0007669"/>
    <property type="project" value="TreeGrafter"/>
</dbReference>
<feature type="compositionally biased region" description="Basic and acidic residues" evidence="6">
    <location>
        <begin position="453"/>
        <end position="472"/>
    </location>
</feature>
<dbReference type="Gene3D" id="3.40.50.300">
    <property type="entry name" value="P-loop containing nucleotide triphosphate hydrolases"/>
    <property type="match status" value="1"/>
</dbReference>
<evidence type="ECO:0000313" key="9">
    <source>
        <dbReference type="Proteomes" id="UP000626109"/>
    </source>
</evidence>